<evidence type="ECO:0000313" key="4">
    <source>
        <dbReference type="Proteomes" id="UP001150217"/>
    </source>
</evidence>
<dbReference type="Gene3D" id="3.10.310.10">
    <property type="entry name" value="Diaminopimelate Epimerase, Chain A, domain 1"/>
    <property type="match status" value="2"/>
</dbReference>
<name>A0ABQ8V7L2_9AGAR</name>
<keyword evidence="4" id="KW-1185">Reference proteome</keyword>
<dbReference type="Proteomes" id="UP001150217">
    <property type="component" value="Unassembled WGS sequence"/>
</dbReference>
<comment type="similarity">
    <text evidence="1">Belongs to the PhzF family.</text>
</comment>
<proteinExistence type="inferred from homology"/>
<comment type="caution">
    <text evidence="3">The sequence shown here is derived from an EMBL/GenBank/DDBJ whole genome shotgun (WGS) entry which is preliminary data.</text>
</comment>
<dbReference type="Pfam" id="PF02567">
    <property type="entry name" value="PhzC-PhzF"/>
    <property type="match status" value="1"/>
</dbReference>
<protein>
    <recommendedName>
        <fullName evidence="5">Diaminopimelate epimerase-like protein</fullName>
    </recommendedName>
</protein>
<accession>A0ABQ8V7L2</accession>
<dbReference type="PANTHER" id="PTHR13774">
    <property type="entry name" value="PHENAZINE BIOSYNTHESIS PROTEIN"/>
    <property type="match status" value="1"/>
</dbReference>
<dbReference type="InterPro" id="IPR003719">
    <property type="entry name" value="Phenazine_PhzF-like"/>
</dbReference>
<dbReference type="PIRSF" id="PIRSF016184">
    <property type="entry name" value="PhzC_PhzF"/>
    <property type="match status" value="1"/>
</dbReference>
<dbReference type="EMBL" id="JANVFT010000066">
    <property type="protein sequence ID" value="KAJ4477949.1"/>
    <property type="molecule type" value="Genomic_DNA"/>
</dbReference>
<gene>
    <name evidence="3" type="ORF">C8R41DRAFT_772773</name>
</gene>
<evidence type="ECO:0008006" key="5">
    <source>
        <dbReference type="Google" id="ProtNLM"/>
    </source>
</evidence>
<dbReference type="SUPFAM" id="SSF54506">
    <property type="entry name" value="Diaminopimelate epimerase-like"/>
    <property type="match status" value="1"/>
</dbReference>
<sequence>MFQYKPYPAQYQGCHSTHPNSLSFEYYLVSAFSNRPFGGNPAVVAFLDPNETSENILAEVAATFKQPMTAFLSNEPSFGADVTVKRFSVRFFTAEREASLCIQATLAAAETIFQTARLGEEVKLLEFLTKTHGVVTARKVSDNPESWIEVELIKGDIAEVADAEKKRITNIVIVNEAFGKPLTIHHVAKGMGMYGHCLLIEVDEKDDIKNSQVSTKLGKETGYSINAITAKSTTGNEHFVSRVFVPFDSLGGEDHVCGSAHALLVPYWATEQAISDGEEIRAIHVGRRGGDLRIFLVHGQPKLRIRGQATTIASGIFSF</sequence>
<dbReference type="PANTHER" id="PTHR13774:SF17">
    <property type="entry name" value="PHENAZINE BIOSYNTHESIS-LIKE DOMAIN-CONTAINING PROTEIN"/>
    <property type="match status" value="1"/>
</dbReference>
<reference evidence="3" key="1">
    <citation type="submission" date="2022-08" db="EMBL/GenBank/DDBJ databases">
        <title>A Global Phylogenomic Analysis of the Shiitake Genus Lentinula.</title>
        <authorList>
            <consortium name="DOE Joint Genome Institute"/>
            <person name="Sierra-Patev S."/>
            <person name="Min B."/>
            <person name="Naranjo-Ortiz M."/>
            <person name="Looney B."/>
            <person name="Konkel Z."/>
            <person name="Slot J.C."/>
            <person name="Sakamoto Y."/>
            <person name="Steenwyk J.L."/>
            <person name="Rokas A."/>
            <person name="Carro J."/>
            <person name="Camarero S."/>
            <person name="Ferreira P."/>
            <person name="Molpeceres G."/>
            <person name="Ruiz-Duenas F.J."/>
            <person name="Serrano A."/>
            <person name="Henrissat B."/>
            <person name="Drula E."/>
            <person name="Hughes K.W."/>
            <person name="Mata J.L."/>
            <person name="Ishikawa N.K."/>
            <person name="Vargas-Isla R."/>
            <person name="Ushijima S."/>
            <person name="Smith C.A."/>
            <person name="Ahrendt S."/>
            <person name="Andreopoulos W."/>
            <person name="He G."/>
            <person name="Labutti K."/>
            <person name="Lipzen A."/>
            <person name="Ng V."/>
            <person name="Riley R."/>
            <person name="Sandor L."/>
            <person name="Barry K."/>
            <person name="Martinez A.T."/>
            <person name="Xiao Y."/>
            <person name="Gibbons J.G."/>
            <person name="Terashima K."/>
            <person name="Grigoriev I.V."/>
            <person name="Hibbett D.S."/>
        </authorList>
    </citation>
    <scope>NUCLEOTIDE SEQUENCE</scope>
    <source>
        <strain evidence="3">RHP3577 ss4</strain>
    </source>
</reference>
<evidence type="ECO:0000313" key="3">
    <source>
        <dbReference type="EMBL" id="KAJ4477949.1"/>
    </source>
</evidence>
<evidence type="ECO:0000256" key="2">
    <source>
        <dbReference type="ARBA" id="ARBA00023235"/>
    </source>
</evidence>
<keyword evidence="2" id="KW-0413">Isomerase</keyword>
<evidence type="ECO:0000256" key="1">
    <source>
        <dbReference type="ARBA" id="ARBA00008270"/>
    </source>
</evidence>
<organism evidence="3 4">
    <name type="scientific">Lentinula lateritia</name>
    <dbReference type="NCBI Taxonomy" id="40482"/>
    <lineage>
        <taxon>Eukaryota</taxon>
        <taxon>Fungi</taxon>
        <taxon>Dikarya</taxon>
        <taxon>Basidiomycota</taxon>
        <taxon>Agaricomycotina</taxon>
        <taxon>Agaricomycetes</taxon>
        <taxon>Agaricomycetidae</taxon>
        <taxon>Agaricales</taxon>
        <taxon>Marasmiineae</taxon>
        <taxon>Omphalotaceae</taxon>
        <taxon>Lentinula</taxon>
    </lineage>
</organism>